<proteinExistence type="inferred from homology"/>
<sequence length="150" mass="16252">MSIPVTLVETDPWPFTVLRCTAHLVRDQGPLAPFGLSLRYSVHDPFAVRVLLEAGTAAVTWTLSRDLLLRSLLGRDGMGDVAAWPVARGLGADVVQVRLGPPGGGAVIEIAHDVLSRWLEVTRRLSPVGEESRHIDWDAVTRVLLDADTG</sequence>
<dbReference type="GO" id="GO:0030428">
    <property type="term" value="C:cell septum"/>
    <property type="evidence" value="ECO:0007669"/>
    <property type="project" value="UniProtKB-SubCell"/>
</dbReference>
<dbReference type="Proteomes" id="UP000054804">
    <property type="component" value="Unassembled WGS sequence"/>
</dbReference>
<evidence type="ECO:0000313" key="8">
    <source>
        <dbReference type="Proteomes" id="UP000054804"/>
    </source>
</evidence>
<evidence type="ECO:0000256" key="5">
    <source>
        <dbReference type="ARBA" id="ARBA00023210"/>
    </source>
</evidence>
<keyword evidence="4" id="KW-0749">Sporulation</keyword>
<gene>
    <name evidence="7" type="ORF">AT728_21035</name>
</gene>
<evidence type="ECO:0000256" key="4">
    <source>
        <dbReference type="ARBA" id="ARBA00022969"/>
    </source>
</evidence>
<comment type="similarity">
    <text evidence="2">Belongs to the SsgA family.</text>
</comment>
<dbReference type="GO" id="GO:0000917">
    <property type="term" value="P:division septum assembly"/>
    <property type="evidence" value="ECO:0007669"/>
    <property type="project" value="UniProtKB-KW"/>
</dbReference>
<evidence type="ECO:0000256" key="6">
    <source>
        <dbReference type="ARBA" id="ARBA00023306"/>
    </source>
</evidence>
<keyword evidence="5" id="KW-0717">Septation</keyword>
<dbReference type="STRING" id="1765722.AT728_21035"/>
<comment type="subcellular location">
    <subcellularLocation>
        <location evidence="1">Cell septum</location>
    </subcellularLocation>
</comment>
<evidence type="ECO:0000313" key="7">
    <source>
        <dbReference type="EMBL" id="KUF18105.1"/>
    </source>
</evidence>
<evidence type="ECO:0000256" key="2">
    <source>
        <dbReference type="ARBA" id="ARBA00009323"/>
    </source>
</evidence>
<comment type="caution">
    <text evidence="7">The sequence shown here is derived from an EMBL/GenBank/DDBJ whole genome shotgun (WGS) entry which is preliminary data.</text>
</comment>
<keyword evidence="8" id="KW-1185">Reference proteome</keyword>
<organism evidence="7 8">
    <name type="scientific">Streptomyces silvensis</name>
    <dbReference type="NCBI Taxonomy" id="1765722"/>
    <lineage>
        <taxon>Bacteria</taxon>
        <taxon>Bacillati</taxon>
        <taxon>Actinomycetota</taxon>
        <taxon>Actinomycetes</taxon>
        <taxon>Kitasatosporales</taxon>
        <taxon>Streptomycetaceae</taxon>
        <taxon>Streptomyces</taxon>
    </lineage>
</organism>
<reference evidence="7 8" key="1">
    <citation type="submission" date="2015-12" db="EMBL/GenBank/DDBJ databases">
        <title>Draft genome sequence of Streptomyces silvensis ATCC 53525, a producer of novel hormone antagonists.</title>
        <authorList>
            <person name="Johnston C.W."/>
            <person name="Li Y."/>
            <person name="Magarvey N.A."/>
        </authorList>
    </citation>
    <scope>NUCLEOTIDE SEQUENCE [LARGE SCALE GENOMIC DNA]</scope>
    <source>
        <strain evidence="7 8">ATCC 53525</strain>
    </source>
</reference>
<keyword evidence="3" id="KW-0132">Cell division</keyword>
<evidence type="ECO:0000256" key="1">
    <source>
        <dbReference type="ARBA" id="ARBA00004431"/>
    </source>
</evidence>
<dbReference type="EMBL" id="LOCL01000032">
    <property type="protein sequence ID" value="KUF18105.1"/>
    <property type="molecule type" value="Genomic_DNA"/>
</dbReference>
<dbReference type="InterPro" id="IPR038658">
    <property type="entry name" value="SsgB_sf"/>
</dbReference>
<protein>
    <recommendedName>
        <fullName evidence="9">Sporulation protein SsgA</fullName>
    </recommendedName>
</protein>
<dbReference type="InterPro" id="IPR006776">
    <property type="entry name" value="SsgB"/>
</dbReference>
<accession>A0A0W7X5E3</accession>
<dbReference type="GO" id="GO:0030435">
    <property type="term" value="P:sporulation resulting in formation of a cellular spore"/>
    <property type="evidence" value="ECO:0007669"/>
    <property type="project" value="UniProtKB-KW"/>
</dbReference>
<dbReference type="Gene3D" id="2.30.31.20">
    <property type="entry name" value="Sporulation-specific cell division protein SsgB"/>
    <property type="match status" value="1"/>
</dbReference>
<evidence type="ECO:0000256" key="3">
    <source>
        <dbReference type="ARBA" id="ARBA00022618"/>
    </source>
</evidence>
<dbReference type="Pfam" id="PF04686">
    <property type="entry name" value="SsgA"/>
    <property type="match status" value="1"/>
</dbReference>
<dbReference type="AlphaFoldDB" id="A0A0W7X5E3"/>
<name>A0A0W7X5E3_9ACTN</name>
<evidence type="ECO:0008006" key="9">
    <source>
        <dbReference type="Google" id="ProtNLM"/>
    </source>
</evidence>
<keyword evidence="6" id="KW-0131">Cell cycle</keyword>